<reference evidence="1 2" key="1">
    <citation type="journal article" date="2016" name="Nat. Commun.">
        <title>Extremotolerant tardigrade genome and improved radiotolerance of human cultured cells by tardigrade-unique protein.</title>
        <authorList>
            <person name="Hashimoto T."/>
            <person name="Horikawa D.D."/>
            <person name="Saito Y."/>
            <person name="Kuwahara H."/>
            <person name="Kozuka-Hata H."/>
            <person name="Shin-I T."/>
            <person name="Minakuchi Y."/>
            <person name="Ohishi K."/>
            <person name="Motoyama A."/>
            <person name="Aizu T."/>
            <person name="Enomoto A."/>
            <person name="Kondo K."/>
            <person name="Tanaka S."/>
            <person name="Hara Y."/>
            <person name="Koshikawa S."/>
            <person name="Sagara H."/>
            <person name="Miura T."/>
            <person name="Yokobori S."/>
            <person name="Miyagawa K."/>
            <person name="Suzuki Y."/>
            <person name="Kubo T."/>
            <person name="Oyama M."/>
            <person name="Kohara Y."/>
            <person name="Fujiyama A."/>
            <person name="Arakawa K."/>
            <person name="Katayama T."/>
            <person name="Toyoda A."/>
            <person name="Kunieda T."/>
        </authorList>
    </citation>
    <scope>NUCLEOTIDE SEQUENCE [LARGE SCALE GENOMIC DNA]</scope>
    <source>
        <strain evidence="1 2">YOKOZUNA-1</strain>
    </source>
</reference>
<keyword evidence="2" id="KW-1185">Reference proteome</keyword>
<evidence type="ECO:0000313" key="2">
    <source>
        <dbReference type="Proteomes" id="UP000186922"/>
    </source>
</evidence>
<comment type="caution">
    <text evidence="1">The sequence shown here is derived from an EMBL/GenBank/DDBJ whole genome shotgun (WGS) entry which is preliminary data.</text>
</comment>
<sequence>MSSVIPISQNVCRVIPSVTTPASVGRRQTARFPTWLSTGVTTTLVPYVKLYNNLMVRLGWSTAVIVADIGGNPFIEQVARVVFQELIFSKGYQIDYLSLNSSTASAEDLSRLLKTVQHTLQSSGAALRAL</sequence>
<name>A0A1D1UTW8_RAMVA</name>
<protein>
    <submittedName>
        <fullName evidence="1">Uncharacterized protein</fullName>
    </submittedName>
</protein>
<accession>A0A1D1UTW8</accession>
<evidence type="ECO:0000313" key="1">
    <source>
        <dbReference type="EMBL" id="GAU89628.1"/>
    </source>
</evidence>
<dbReference type="EMBL" id="BDGG01000001">
    <property type="protein sequence ID" value="GAU89628.1"/>
    <property type="molecule type" value="Genomic_DNA"/>
</dbReference>
<dbReference type="AlphaFoldDB" id="A0A1D1UTW8"/>
<proteinExistence type="predicted"/>
<gene>
    <name evidence="1" type="primary">RvY_02158-1</name>
    <name evidence="1" type="synonym">RvY_02158.1</name>
    <name evidence="1" type="ORF">RvY_02158</name>
</gene>
<dbReference type="Proteomes" id="UP000186922">
    <property type="component" value="Unassembled WGS sequence"/>
</dbReference>
<organism evidence="1 2">
    <name type="scientific">Ramazzottius varieornatus</name>
    <name type="common">Water bear</name>
    <name type="synonym">Tardigrade</name>
    <dbReference type="NCBI Taxonomy" id="947166"/>
    <lineage>
        <taxon>Eukaryota</taxon>
        <taxon>Metazoa</taxon>
        <taxon>Ecdysozoa</taxon>
        <taxon>Tardigrada</taxon>
        <taxon>Eutardigrada</taxon>
        <taxon>Parachela</taxon>
        <taxon>Hypsibioidea</taxon>
        <taxon>Ramazzottiidae</taxon>
        <taxon>Ramazzottius</taxon>
    </lineage>
</organism>